<dbReference type="PANTHER" id="PTHR46173">
    <property type="entry name" value="CCA TRNA NUCLEOTIDYLTRANSFERASE 1, MITOCHONDRIAL"/>
    <property type="match status" value="1"/>
</dbReference>
<dbReference type="Pfam" id="PF12627">
    <property type="entry name" value="PolyA_pol_RNAbd"/>
    <property type="match status" value="1"/>
</dbReference>
<comment type="caution">
    <text evidence="11">The sequence shown here is derived from an EMBL/GenBank/DDBJ whole genome shotgun (WGS) entry which is preliminary data.</text>
</comment>
<keyword evidence="4" id="KW-0548">Nucleotidyltransferase</keyword>
<dbReference type="OrthoDB" id="9805698at2"/>
<keyword evidence="3" id="KW-0819">tRNA processing</keyword>
<evidence type="ECO:0000256" key="4">
    <source>
        <dbReference type="ARBA" id="ARBA00022695"/>
    </source>
</evidence>
<feature type="domain" description="tRNA nucleotidyltransferase/poly(A) polymerase RNA and SrmB- binding" evidence="10">
    <location>
        <begin position="181"/>
        <end position="236"/>
    </location>
</feature>
<dbReference type="GO" id="GO:0016779">
    <property type="term" value="F:nucleotidyltransferase activity"/>
    <property type="evidence" value="ECO:0007669"/>
    <property type="project" value="UniProtKB-KW"/>
</dbReference>
<dbReference type="GO" id="GO:0000166">
    <property type="term" value="F:nucleotide binding"/>
    <property type="evidence" value="ECO:0007669"/>
    <property type="project" value="UniProtKB-KW"/>
</dbReference>
<dbReference type="GO" id="GO:0000049">
    <property type="term" value="F:tRNA binding"/>
    <property type="evidence" value="ECO:0007669"/>
    <property type="project" value="TreeGrafter"/>
</dbReference>
<evidence type="ECO:0000313" key="12">
    <source>
        <dbReference type="Proteomes" id="UP000285530"/>
    </source>
</evidence>
<dbReference type="InterPro" id="IPR002646">
    <property type="entry name" value="PolA_pol_head_dom"/>
</dbReference>
<dbReference type="InterPro" id="IPR032828">
    <property type="entry name" value="PolyA_RNA-bd"/>
</dbReference>
<dbReference type="InterPro" id="IPR050264">
    <property type="entry name" value="Bact_CCA-adding_enz_type3_sf"/>
</dbReference>
<sequence length="385" mass="40886">MTRLPGHILADPALGRVLDALERQGDRAFLVGGAVRNALLDRAVDDIDIATDATPDRVIALARAAGLRAVPTGIDHGTVTLVCEGRGFEVTTFRRDVETDGRHAVVAFTRDLAQDAARRDFTINALYADRAGQVLDPMGGLADLLDRRLRFVGDPDARITEDYLRILRFFRFLACYGRHADPAALEACGRHAAGLARIARERIGAEMRKLLAAPDPGPSVALMARAGVLDQVLPGARPDRLAALLRAEDAPGPWLRRLAALASGDPTEALRLSRADGRALARLRDALAAGTDPAEAAWRHGVPAGLDLGMLILAQGLALPPDWRDRVARAADAPMPVSAADLAPLQGADLGRALRAAERAWIASGFTLPAPALIDAAHLAAKDPT</sequence>
<name>A0A419A0Y1_9RHOB</name>
<dbReference type="SUPFAM" id="SSF81891">
    <property type="entry name" value="Poly A polymerase C-terminal region-like"/>
    <property type="match status" value="1"/>
</dbReference>
<evidence type="ECO:0000259" key="10">
    <source>
        <dbReference type="Pfam" id="PF12627"/>
    </source>
</evidence>
<dbReference type="GO" id="GO:0046872">
    <property type="term" value="F:metal ion binding"/>
    <property type="evidence" value="ECO:0007669"/>
    <property type="project" value="UniProtKB-KW"/>
</dbReference>
<evidence type="ECO:0000259" key="9">
    <source>
        <dbReference type="Pfam" id="PF01743"/>
    </source>
</evidence>
<evidence type="ECO:0000256" key="7">
    <source>
        <dbReference type="ARBA" id="ARBA00022842"/>
    </source>
</evidence>
<evidence type="ECO:0000256" key="3">
    <source>
        <dbReference type="ARBA" id="ARBA00022694"/>
    </source>
</evidence>
<evidence type="ECO:0000256" key="8">
    <source>
        <dbReference type="RuleBase" id="RU003953"/>
    </source>
</evidence>
<keyword evidence="6" id="KW-0547">Nucleotide-binding</keyword>
<keyword evidence="12" id="KW-1185">Reference proteome</keyword>
<evidence type="ECO:0000256" key="5">
    <source>
        <dbReference type="ARBA" id="ARBA00022723"/>
    </source>
</evidence>
<dbReference type="AlphaFoldDB" id="A0A419A0Y1"/>
<dbReference type="PANTHER" id="PTHR46173:SF1">
    <property type="entry name" value="CCA TRNA NUCLEOTIDYLTRANSFERASE 1, MITOCHONDRIAL"/>
    <property type="match status" value="1"/>
</dbReference>
<reference evidence="11 12" key="1">
    <citation type="submission" date="2018-09" db="EMBL/GenBank/DDBJ databases">
        <title>Paracoccus onubensis nov. sp. a moderate halophilic bacterium isolated from Gruta de las Maravillas (Aracena, Spain).</title>
        <authorList>
            <person name="Jurado V."/>
            <person name="Gutierrez-Patricio S."/>
            <person name="Gonzalez-Pimentel J.L."/>
            <person name="Laiz L."/>
            <person name="Saiz-Jimenez C."/>
        </authorList>
    </citation>
    <scope>NUCLEOTIDE SEQUENCE [LARGE SCALE GENOMIC DNA]</scope>
    <source>
        <strain evidence="11 12">DSM 19484</strain>
    </source>
</reference>
<dbReference type="SUPFAM" id="SSF81301">
    <property type="entry name" value="Nucleotidyltransferase"/>
    <property type="match status" value="1"/>
</dbReference>
<dbReference type="Gene3D" id="3.30.460.10">
    <property type="entry name" value="Beta Polymerase, domain 2"/>
    <property type="match status" value="1"/>
</dbReference>
<evidence type="ECO:0000256" key="2">
    <source>
        <dbReference type="ARBA" id="ARBA00022679"/>
    </source>
</evidence>
<organism evidence="11 12">
    <name type="scientific">Paracoccus aestuarii</name>
    <dbReference type="NCBI Taxonomy" id="453842"/>
    <lineage>
        <taxon>Bacteria</taxon>
        <taxon>Pseudomonadati</taxon>
        <taxon>Pseudomonadota</taxon>
        <taxon>Alphaproteobacteria</taxon>
        <taxon>Rhodobacterales</taxon>
        <taxon>Paracoccaceae</taxon>
        <taxon>Paracoccus</taxon>
    </lineage>
</organism>
<gene>
    <name evidence="11" type="ORF">D3P06_03405</name>
</gene>
<feature type="domain" description="Poly A polymerase head" evidence="9">
    <location>
        <begin position="28"/>
        <end position="150"/>
    </location>
</feature>
<dbReference type="GO" id="GO:0008033">
    <property type="term" value="P:tRNA processing"/>
    <property type="evidence" value="ECO:0007669"/>
    <property type="project" value="UniProtKB-KW"/>
</dbReference>
<keyword evidence="2 8" id="KW-0808">Transferase</keyword>
<dbReference type="Pfam" id="PF01743">
    <property type="entry name" value="PolyA_pol"/>
    <property type="match status" value="1"/>
</dbReference>
<dbReference type="Gene3D" id="1.10.3090.10">
    <property type="entry name" value="cca-adding enzyme, domain 2"/>
    <property type="match status" value="1"/>
</dbReference>
<dbReference type="CDD" id="cd05398">
    <property type="entry name" value="NT_ClassII-CCAase"/>
    <property type="match status" value="1"/>
</dbReference>
<keyword evidence="8" id="KW-0694">RNA-binding</keyword>
<comment type="similarity">
    <text evidence="8">Belongs to the tRNA nucleotidyltransferase/poly(A) polymerase family.</text>
</comment>
<evidence type="ECO:0000256" key="6">
    <source>
        <dbReference type="ARBA" id="ARBA00022741"/>
    </source>
</evidence>
<accession>A0A419A0Y1</accession>
<dbReference type="InterPro" id="IPR043519">
    <property type="entry name" value="NT_sf"/>
</dbReference>
<proteinExistence type="inferred from homology"/>
<dbReference type="EMBL" id="QZEV01000008">
    <property type="protein sequence ID" value="RJL06530.1"/>
    <property type="molecule type" value="Genomic_DNA"/>
</dbReference>
<keyword evidence="5" id="KW-0479">Metal-binding</keyword>
<comment type="cofactor">
    <cofactor evidence="1">
        <name>Mg(2+)</name>
        <dbReference type="ChEBI" id="CHEBI:18420"/>
    </cofactor>
</comment>
<evidence type="ECO:0000313" key="11">
    <source>
        <dbReference type="EMBL" id="RJL06530.1"/>
    </source>
</evidence>
<protein>
    <submittedName>
        <fullName evidence="11">CCA tRNA nucleotidyltransferase</fullName>
    </submittedName>
</protein>
<dbReference type="Proteomes" id="UP000285530">
    <property type="component" value="Unassembled WGS sequence"/>
</dbReference>
<keyword evidence="7" id="KW-0460">Magnesium</keyword>
<dbReference type="RefSeq" id="WP_119885213.1">
    <property type="nucleotide sequence ID" value="NZ_CP067169.1"/>
</dbReference>
<evidence type="ECO:0000256" key="1">
    <source>
        <dbReference type="ARBA" id="ARBA00001946"/>
    </source>
</evidence>